<dbReference type="PANTHER" id="PTHR12320">
    <property type="entry name" value="PROTEIN PHOSPHATASE 2C"/>
    <property type="match status" value="1"/>
</dbReference>
<dbReference type="EMBL" id="JAJGCB010000003">
    <property type="protein sequence ID" value="KAJ8994179.1"/>
    <property type="molecule type" value="Genomic_DNA"/>
</dbReference>
<accession>A0AAN6F0Q5</accession>
<gene>
    <name evidence="4" type="ORF">HRR80_002674</name>
</gene>
<keyword evidence="1" id="KW-0904">Protein phosphatase</keyword>
<comment type="caution">
    <text evidence="4">The sequence shown here is derived from an EMBL/GenBank/DDBJ whole genome shotgun (WGS) entry which is preliminary data.</text>
</comment>
<organism evidence="4 5">
    <name type="scientific">Exophiala dermatitidis</name>
    <name type="common">Black yeast-like fungus</name>
    <name type="synonym">Wangiella dermatitidis</name>
    <dbReference type="NCBI Taxonomy" id="5970"/>
    <lineage>
        <taxon>Eukaryota</taxon>
        <taxon>Fungi</taxon>
        <taxon>Dikarya</taxon>
        <taxon>Ascomycota</taxon>
        <taxon>Pezizomycotina</taxon>
        <taxon>Eurotiomycetes</taxon>
        <taxon>Chaetothyriomycetidae</taxon>
        <taxon>Chaetothyriales</taxon>
        <taxon>Herpotrichiellaceae</taxon>
        <taxon>Exophiala</taxon>
    </lineage>
</organism>
<keyword evidence="1" id="KW-0464">Manganese</keyword>
<evidence type="ECO:0000313" key="5">
    <source>
        <dbReference type="Proteomes" id="UP001161757"/>
    </source>
</evidence>
<dbReference type="InterPro" id="IPR039123">
    <property type="entry name" value="PPTC7"/>
</dbReference>
<dbReference type="EC" id="3.1.3.16" evidence="1"/>
<evidence type="ECO:0000256" key="1">
    <source>
        <dbReference type="RuleBase" id="RU366020"/>
    </source>
</evidence>
<dbReference type="GO" id="GO:0046872">
    <property type="term" value="F:metal ion binding"/>
    <property type="evidence" value="ECO:0007669"/>
    <property type="project" value="UniProtKB-UniRule"/>
</dbReference>
<sequence length="554" mass="59851">MLTHVARSSRHAIVVAGAAVTRQTALLRPAIVSFLRIGGLDLSKGHRRCRLSSSCASAAGAKWMVVVALSTPNGTHFSHRIHSPHGHHYYQLGSSGSSPLSLQHTRTLSVSTPLHRRYLISEGRTTTPESSGEVEDEHEPASLRSCPFYLETGYSIFAKRASRPFPPPFVSLPSGSFSDPLTTHNVSRGRRPYVNGQPVRGITNGDDAIIIADKNFIAVNDGVGAWALKDRGHAALWSRLIAHFWALEVEKSFEKGGDVALEDLNPIQNLQDAYSQTKAALKGGLLKEDGQEARQQNNNNDEKQSDSDANKSTTVHQSSSSSSSSNKSDKSDKKSAKDKESDANDILGTTTASSALLHYRRGSSSGGGSNASDAQQQDPKPIPVILATTLGDCKVLVVRPSTNKVLYHSKEQWHWFDCPRQLGTNSPDTPLKNAVTDTVDIEVGDVVLVLSDGVTDNLWEHEICQNVTTSVTKWIEGEDQEAVKDGPVYVARSLMNAAREIAQDPNAESPYMERAFDEGIAAEGGKLDDISVVVGVCRQKEGNGNGNSAKLDKS</sequence>
<keyword evidence="1" id="KW-0479">Metal-binding</keyword>
<name>A0AAN6F0Q5_EXODE</name>
<protein>
    <recommendedName>
        <fullName evidence="1">Protein phosphatase</fullName>
        <ecNumber evidence="1">3.1.3.16</ecNumber>
    </recommendedName>
</protein>
<dbReference type="SUPFAM" id="SSF81606">
    <property type="entry name" value="PP2C-like"/>
    <property type="match status" value="1"/>
</dbReference>
<reference evidence="4" key="1">
    <citation type="submission" date="2023-01" db="EMBL/GenBank/DDBJ databases">
        <title>Exophiala dermititidis isolated from Cystic Fibrosis Patient.</title>
        <authorList>
            <person name="Kurbessoian T."/>
            <person name="Crocker A."/>
            <person name="Murante D."/>
            <person name="Hogan D.A."/>
            <person name="Stajich J.E."/>
        </authorList>
    </citation>
    <scope>NUCLEOTIDE SEQUENCE</scope>
    <source>
        <strain evidence="4">Ex8</strain>
    </source>
</reference>
<feature type="region of interest" description="Disordered" evidence="2">
    <location>
        <begin position="290"/>
        <end position="348"/>
    </location>
</feature>
<dbReference type="Gene3D" id="3.60.40.10">
    <property type="entry name" value="PPM-type phosphatase domain"/>
    <property type="match status" value="1"/>
</dbReference>
<comment type="catalytic activity">
    <reaction evidence="1">
        <text>O-phospho-L-seryl-[protein] + H2O = L-seryl-[protein] + phosphate</text>
        <dbReference type="Rhea" id="RHEA:20629"/>
        <dbReference type="Rhea" id="RHEA-COMP:9863"/>
        <dbReference type="Rhea" id="RHEA-COMP:11604"/>
        <dbReference type="ChEBI" id="CHEBI:15377"/>
        <dbReference type="ChEBI" id="CHEBI:29999"/>
        <dbReference type="ChEBI" id="CHEBI:43474"/>
        <dbReference type="ChEBI" id="CHEBI:83421"/>
        <dbReference type="EC" id="3.1.3.16"/>
    </reaction>
</comment>
<dbReference type="InterPro" id="IPR001932">
    <property type="entry name" value="PPM-type_phosphatase-like_dom"/>
</dbReference>
<feature type="domain" description="PPM-type phosphatase" evidence="3">
    <location>
        <begin position="184"/>
        <end position="535"/>
    </location>
</feature>
<feature type="compositionally biased region" description="Basic and acidic residues" evidence="2">
    <location>
        <begin position="300"/>
        <end position="309"/>
    </location>
</feature>
<comment type="cofactor">
    <cofactor evidence="1">
        <name>Mn(2+)</name>
        <dbReference type="ChEBI" id="CHEBI:29035"/>
    </cofactor>
</comment>
<evidence type="ECO:0000256" key="2">
    <source>
        <dbReference type="SAM" id="MobiDB-lite"/>
    </source>
</evidence>
<dbReference type="GO" id="GO:0004722">
    <property type="term" value="F:protein serine/threonine phosphatase activity"/>
    <property type="evidence" value="ECO:0007669"/>
    <property type="project" value="UniProtKB-EC"/>
</dbReference>
<feature type="region of interest" description="Disordered" evidence="2">
    <location>
        <begin position="359"/>
        <end position="378"/>
    </location>
</feature>
<dbReference type="Proteomes" id="UP001161757">
    <property type="component" value="Unassembled WGS sequence"/>
</dbReference>
<comment type="similarity">
    <text evidence="1">Belongs to the PP2C family.</text>
</comment>
<dbReference type="SMART" id="SM00332">
    <property type="entry name" value="PP2Cc"/>
    <property type="match status" value="1"/>
</dbReference>
<evidence type="ECO:0000313" key="4">
    <source>
        <dbReference type="EMBL" id="KAJ8994179.1"/>
    </source>
</evidence>
<keyword evidence="1" id="KW-0378">Hydrolase</keyword>
<comment type="cofactor">
    <cofactor evidence="1">
        <name>Mg(2+)</name>
        <dbReference type="ChEBI" id="CHEBI:18420"/>
    </cofactor>
</comment>
<proteinExistence type="inferred from homology"/>
<comment type="catalytic activity">
    <reaction evidence="1">
        <text>O-phospho-L-threonyl-[protein] + H2O = L-threonyl-[protein] + phosphate</text>
        <dbReference type="Rhea" id="RHEA:47004"/>
        <dbReference type="Rhea" id="RHEA-COMP:11060"/>
        <dbReference type="Rhea" id="RHEA-COMP:11605"/>
        <dbReference type="ChEBI" id="CHEBI:15377"/>
        <dbReference type="ChEBI" id="CHEBI:30013"/>
        <dbReference type="ChEBI" id="CHEBI:43474"/>
        <dbReference type="ChEBI" id="CHEBI:61977"/>
        <dbReference type="EC" id="3.1.3.16"/>
    </reaction>
</comment>
<dbReference type="InterPro" id="IPR036457">
    <property type="entry name" value="PPM-type-like_dom_sf"/>
</dbReference>
<feature type="compositionally biased region" description="Basic and acidic residues" evidence="2">
    <location>
        <begin position="327"/>
        <end position="342"/>
    </location>
</feature>
<dbReference type="PANTHER" id="PTHR12320:SF24">
    <property type="entry name" value="PROTEIN PHOSPHATASE"/>
    <property type="match status" value="1"/>
</dbReference>
<dbReference type="AlphaFoldDB" id="A0AAN6F0Q5"/>
<keyword evidence="1" id="KW-0460">Magnesium</keyword>
<evidence type="ECO:0000259" key="3">
    <source>
        <dbReference type="SMART" id="SM00332"/>
    </source>
</evidence>